<reference evidence="7 8" key="1">
    <citation type="submission" date="2018-06" db="EMBL/GenBank/DDBJ databases">
        <title>Echinicola strongylocentroti sp. nov., isolated from a sea urchin Strongylocentrotus intermedius.</title>
        <authorList>
            <person name="Bae S.S."/>
        </authorList>
    </citation>
    <scope>NUCLEOTIDE SEQUENCE [LARGE SCALE GENOMIC DNA]</scope>
    <source>
        <strain evidence="7 8">MEBiC08714</strain>
    </source>
</reference>
<evidence type="ECO:0000313" key="8">
    <source>
        <dbReference type="Proteomes" id="UP000248688"/>
    </source>
</evidence>
<dbReference type="PANTHER" id="PTHR43301">
    <property type="entry name" value="ARABINAN ENDO-1,5-ALPHA-L-ARABINOSIDASE"/>
    <property type="match status" value="1"/>
</dbReference>
<dbReference type="OrthoDB" id="9801455at2"/>
<feature type="site" description="Important for catalytic activity, responsible for pKa modulation of the active site Glu and correct orientation of both the proton donor and substrate" evidence="5">
    <location>
        <position position="181"/>
    </location>
</feature>
<evidence type="ECO:0000256" key="6">
    <source>
        <dbReference type="RuleBase" id="RU361187"/>
    </source>
</evidence>
<dbReference type="InterPro" id="IPR006710">
    <property type="entry name" value="Glyco_hydro_43"/>
</dbReference>
<dbReference type="GO" id="GO:0004553">
    <property type="term" value="F:hydrolase activity, hydrolyzing O-glycosyl compounds"/>
    <property type="evidence" value="ECO:0007669"/>
    <property type="project" value="InterPro"/>
</dbReference>
<comment type="pathway">
    <text evidence="1">Glycan metabolism; L-arabinan degradation.</text>
</comment>
<evidence type="ECO:0000256" key="2">
    <source>
        <dbReference type="ARBA" id="ARBA00009865"/>
    </source>
</evidence>
<organism evidence="7 8">
    <name type="scientific">Echinicola strongylocentroti</name>
    <dbReference type="NCBI Taxonomy" id="1795355"/>
    <lineage>
        <taxon>Bacteria</taxon>
        <taxon>Pseudomonadati</taxon>
        <taxon>Bacteroidota</taxon>
        <taxon>Cytophagia</taxon>
        <taxon>Cytophagales</taxon>
        <taxon>Cyclobacteriaceae</taxon>
        <taxon>Echinicola</taxon>
    </lineage>
</organism>
<name>A0A2Z4IR53_9BACT</name>
<dbReference type="Proteomes" id="UP000248688">
    <property type="component" value="Chromosome"/>
</dbReference>
<dbReference type="AlphaFoldDB" id="A0A2Z4IR53"/>
<gene>
    <name evidence="7" type="ORF">DN752_22635</name>
</gene>
<comment type="similarity">
    <text evidence="2 6">Belongs to the glycosyl hydrolase 43 family.</text>
</comment>
<evidence type="ECO:0000256" key="5">
    <source>
        <dbReference type="PIRSR" id="PIRSR606710-2"/>
    </source>
</evidence>
<proteinExistence type="inferred from homology"/>
<dbReference type="InterPro" id="IPR050727">
    <property type="entry name" value="GH43_arabinanases"/>
</dbReference>
<accession>A0A2Z4IR53</accession>
<evidence type="ECO:0000256" key="1">
    <source>
        <dbReference type="ARBA" id="ARBA00004834"/>
    </source>
</evidence>
<dbReference type="PANTHER" id="PTHR43301:SF3">
    <property type="entry name" value="ARABINAN ENDO-1,5-ALPHA-L-ARABINOSIDASE A-RELATED"/>
    <property type="match status" value="1"/>
</dbReference>
<keyword evidence="3 6" id="KW-0378">Hydrolase</keyword>
<keyword evidence="4 6" id="KW-0326">Glycosidase</keyword>
<protein>
    <submittedName>
        <fullName evidence="7">Xylosidase</fullName>
    </submittedName>
</protein>
<dbReference type="SUPFAM" id="SSF75005">
    <property type="entry name" value="Arabinanase/levansucrase/invertase"/>
    <property type="match status" value="1"/>
</dbReference>
<sequence>MNKKIGLFILLLFVTVRSYSQSDMKSIDVQYSQLQGLEADSEGFIRRDNSDIIKVDGLYYVWYSKMRQFVPGLPIVSTIWYATSPDGYTWTEEEECLVTGDKGKWDDLYVYTPGILVAEGKYYLFYTAMSTVHSENGLSQPNTAIGIAVANSPDGPWTKMASNPVLLPSEDRSHFDSHRVDDSCLIIRDGKYWLYYKGRQWGKGPTETKMGLAIAESPGGPYVKHKNNPLVEGNHEVLVWPQGEGVAALVGMKLKERQQVPFYLVYANDGIHFEKTHQIDNQDAPWAPGAYRPAAFTDSGNGQMIKWGLHIGGERPDLFLERFDLVE</sequence>
<keyword evidence="8" id="KW-1185">Reference proteome</keyword>
<dbReference type="RefSeq" id="WP_112786671.1">
    <property type="nucleotide sequence ID" value="NZ_CP030041.1"/>
</dbReference>
<dbReference type="Pfam" id="PF04616">
    <property type="entry name" value="Glyco_hydro_43"/>
    <property type="match status" value="1"/>
</dbReference>
<dbReference type="InterPro" id="IPR023296">
    <property type="entry name" value="Glyco_hydro_beta-prop_sf"/>
</dbReference>
<dbReference type="Gene3D" id="2.115.10.20">
    <property type="entry name" value="Glycosyl hydrolase domain, family 43"/>
    <property type="match status" value="1"/>
</dbReference>
<evidence type="ECO:0000256" key="4">
    <source>
        <dbReference type="ARBA" id="ARBA00023295"/>
    </source>
</evidence>
<dbReference type="GO" id="GO:0005975">
    <property type="term" value="P:carbohydrate metabolic process"/>
    <property type="evidence" value="ECO:0007669"/>
    <property type="project" value="InterPro"/>
</dbReference>
<dbReference type="EMBL" id="CP030041">
    <property type="protein sequence ID" value="AWW33304.1"/>
    <property type="molecule type" value="Genomic_DNA"/>
</dbReference>
<evidence type="ECO:0000256" key="3">
    <source>
        <dbReference type="ARBA" id="ARBA00022801"/>
    </source>
</evidence>
<dbReference type="KEGG" id="est:DN752_22635"/>
<evidence type="ECO:0000313" key="7">
    <source>
        <dbReference type="EMBL" id="AWW33304.1"/>
    </source>
</evidence>